<dbReference type="InterPro" id="IPR035906">
    <property type="entry name" value="MetI-like_sf"/>
</dbReference>
<evidence type="ECO:0000256" key="1">
    <source>
        <dbReference type="ARBA" id="ARBA00004651"/>
    </source>
</evidence>
<evidence type="ECO:0000256" key="3">
    <source>
        <dbReference type="ARBA" id="ARBA00022475"/>
    </source>
</evidence>
<reference evidence="10 11" key="1">
    <citation type="submission" date="2020-03" db="EMBL/GenBank/DDBJ databases">
        <title>Soil Listeria distribution.</title>
        <authorList>
            <person name="Liao J."/>
            <person name="Wiedmann M."/>
        </authorList>
    </citation>
    <scope>NUCLEOTIDE SEQUENCE [LARGE SCALE GENOMIC DNA]</scope>
    <source>
        <strain evidence="10 11">FSL L7-0360</strain>
    </source>
</reference>
<dbReference type="PANTHER" id="PTHR43744">
    <property type="entry name" value="ABC TRANSPORTER PERMEASE PROTEIN MG189-RELATED-RELATED"/>
    <property type="match status" value="1"/>
</dbReference>
<name>A0A7X0YMN8_9LIST</name>
<dbReference type="CDD" id="cd06261">
    <property type="entry name" value="TM_PBP2"/>
    <property type="match status" value="1"/>
</dbReference>
<dbReference type="RefSeq" id="WP_185536120.1">
    <property type="nucleotide sequence ID" value="NZ_JAARXI010000006.1"/>
</dbReference>
<dbReference type="GO" id="GO:0055085">
    <property type="term" value="P:transmembrane transport"/>
    <property type="evidence" value="ECO:0007669"/>
    <property type="project" value="InterPro"/>
</dbReference>
<dbReference type="Pfam" id="PF00528">
    <property type="entry name" value="BPD_transp_1"/>
    <property type="match status" value="1"/>
</dbReference>
<dbReference type="GO" id="GO:0005886">
    <property type="term" value="C:plasma membrane"/>
    <property type="evidence" value="ECO:0007669"/>
    <property type="project" value="UniProtKB-SubCell"/>
</dbReference>
<keyword evidence="7 8" id="KW-0472">Membrane</keyword>
<evidence type="ECO:0000256" key="2">
    <source>
        <dbReference type="ARBA" id="ARBA00022448"/>
    </source>
</evidence>
<keyword evidence="6" id="KW-0346">Stress response</keyword>
<dbReference type="AlphaFoldDB" id="A0A7X0YMN8"/>
<evidence type="ECO:0000256" key="6">
    <source>
        <dbReference type="ARBA" id="ARBA00023016"/>
    </source>
</evidence>
<evidence type="ECO:0000256" key="7">
    <source>
        <dbReference type="ARBA" id="ARBA00023136"/>
    </source>
</evidence>
<feature type="transmembrane region" description="Helical" evidence="8">
    <location>
        <begin position="32"/>
        <end position="53"/>
    </location>
</feature>
<feature type="transmembrane region" description="Helical" evidence="8">
    <location>
        <begin position="128"/>
        <end position="152"/>
    </location>
</feature>
<evidence type="ECO:0000256" key="8">
    <source>
        <dbReference type="RuleBase" id="RU363032"/>
    </source>
</evidence>
<feature type="transmembrane region" description="Helical" evidence="8">
    <location>
        <begin position="97"/>
        <end position="121"/>
    </location>
</feature>
<organism evidence="10 11">
    <name type="scientific">Listeria booriae</name>
    <dbReference type="NCBI Taxonomy" id="1552123"/>
    <lineage>
        <taxon>Bacteria</taxon>
        <taxon>Bacillati</taxon>
        <taxon>Bacillota</taxon>
        <taxon>Bacilli</taxon>
        <taxon>Bacillales</taxon>
        <taxon>Listeriaceae</taxon>
        <taxon>Listeria</taxon>
    </lineage>
</organism>
<dbReference type="Gene3D" id="1.10.3720.10">
    <property type="entry name" value="MetI-like"/>
    <property type="match status" value="1"/>
</dbReference>
<evidence type="ECO:0000259" key="9">
    <source>
        <dbReference type="PROSITE" id="PS50928"/>
    </source>
</evidence>
<sequence length="316" mass="35359">MNKILKKRESSWIKMKRFLLGMNGMDGFLMKIVIYGLLIVIGFVFLYPILYMVSYSFKDLDDLLNAAVSWIPSKLYLGNFERAYEVLDYMKTFGQTLIVAILPSVLQMIVAAVVGYGFALYNFRGKNVLLVLVLATFVIPPQVTVIPRYILFNELGMLGSISSYALPAILGQGLNSAIFILIFYQTFRAIPKSLVEAARLDGANEFKIFYRIGLSMATSAFIITFLFSVVWYWNETYLASIYFGDSLTTLPLQLQKFVAAYNNMFPAGQGGAALSGINEGIELAATLLTIIPLLIIYFIAQKWFVQSIDKSGITGE</sequence>
<dbReference type="EMBL" id="JAARXI010000006">
    <property type="protein sequence ID" value="MBC2117268.1"/>
    <property type="molecule type" value="Genomic_DNA"/>
</dbReference>
<dbReference type="Proteomes" id="UP000529446">
    <property type="component" value="Unassembled WGS sequence"/>
</dbReference>
<dbReference type="PANTHER" id="PTHR43744:SF8">
    <property type="entry name" value="SN-GLYCEROL-3-PHOSPHATE TRANSPORT SYSTEM PERMEASE PROTEIN UGPE"/>
    <property type="match status" value="1"/>
</dbReference>
<comment type="subcellular location">
    <subcellularLocation>
        <location evidence="1 8">Cell membrane</location>
        <topology evidence="1 8">Multi-pass membrane protein</topology>
    </subcellularLocation>
</comment>
<feature type="domain" description="ABC transmembrane type-1" evidence="9">
    <location>
        <begin position="93"/>
        <end position="300"/>
    </location>
</feature>
<evidence type="ECO:0000256" key="4">
    <source>
        <dbReference type="ARBA" id="ARBA00022692"/>
    </source>
</evidence>
<dbReference type="PROSITE" id="PS50928">
    <property type="entry name" value="ABC_TM1"/>
    <property type="match status" value="1"/>
</dbReference>
<feature type="transmembrane region" description="Helical" evidence="8">
    <location>
        <begin position="283"/>
        <end position="300"/>
    </location>
</feature>
<comment type="similarity">
    <text evidence="8">Belongs to the binding-protein-dependent transport system permease family.</text>
</comment>
<accession>A0A7X0YMN8</accession>
<dbReference type="InterPro" id="IPR000515">
    <property type="entry name" value="MetI-like"/>
</dbReference>
<protein>
    <submittedName>
        <fullName evidence="10">Carbohydrate ABC transporter permease</fullName>
    </submittedName>
</protein>
<keyword evidence="3" id="KW-1003">Cell membrane</keyword>
<proteinExistence type="inferred from homology"/>
<evidence type="ECO:0000256" key="5">
    <source>
        <dbReference type="ARBA" id="ARBA00022989"/>
    </source>
</evidence>
<keyword evidence="5 8" id="KW-1133">Transmembrane helix</keyword>
<evidence type="ECO:0000313" key="10">
    <source>
        <dbReference type="EMBL" id="MBC2117268.1"/>
    </source>
</evidence>
<feature type="transmembrane region" description="Helical" evidence="8">
    <location>
        <begin position="208"/>
        <end position="233"/>
    </location>
</feature>
<gene>
    <name evidence="10" type="ORF">HCB06_11635</name>
</gene>
<comment type="caution">
    <text evidence="10">The sequence shown here is derived from an EMBL/GenBank/DDBJ whole genome shotgun (WGS) entry which is preliminary data.</text>
</comment>
<keyword evidence="4 8" id="KW-0812">Transmembrane</keyword>
<feature type="transmembrane region" description="Helical" evidence="8">
    <location>
        <begin position="164"/>
        <end position="187"/>
    </location>
</feature>
<keyword evidence="2 8" id="KW-0813">Transport</keyword>
<evidence type="ECO:0000313" key="11">
    <source>
        <dbReference type="Proteomes" id="UP000529446"/>
    </source>
</evidence>
<dbReference type="SUPFAM" id="SSF161098">
    <property type="entry name" value="MetI-like"/>
    <property type="match status" value="1"/>
</dbReference>